<feature type="domain" description="Protein arginine N-methyltransferase 3-like C2H2 zinc finger" evidence="19">
    <location>
        <begin position="76"/>
        <end position="119"/>
    </location>
</feature>
<dbReference type="PANTHER" id="PTHR11006">
    <property type="entry name" value="PROTEIN ARGININE N-METHYLTRANSFERASE"/>
    <property type="match status" value="1"/>
</dbReference>
<keyword evidence="6 15" id="KW-0489">Methyltransferase</keyword>
<evidence type="ECO:0000313" key="21">
    <source>
        <dbReference type="EMBL" id="KAF9893064.1"/>
    </source>
</evidence>
<evidence type="ECO:0000256" key="9">
    <source>
        <dbReference type="ARBA" id="ARBA00022723"/>
    </source>
</evidence>
<evidence type="ECO:0000256" key="1">
    <source>
        <dbReference type="ARBA" id="ARBA00004123"/>
    </source>
</evidence>
<dbReference type="PROSITE" id="PS51678">
    <property type="entry name" value="SAM_MT_PRMT"/>
    <property type="match status" value="1"/>
</dbReference>
<evidence type="ECO:0000313" key="22">
    <source>
        <dbReference type="Proteomes" id="UP001194746"/>
    </source>
</evidence>
<sequence length="543" mass="60793">MSPLSASDRPPKDDDVHSISSEDSEVSNEEGWEDVEPDDDTQPVVGLFSDKVYPNVHAMLLETKDKFGFDLQKTKKELDLDFLGTIKLVNYIRSQVKAGNMSPDVSSQDKFEDEVYLKPVLEDDALLYSLDDIEDESAETNGGTEAERRVSELQEDLERLQTQFSEYRIAVQKSLEEQLSKEDEKTPASGPSGQKAEEKTAPEDPGYFSSYSDNGIHETMLKDSIRTDAYRDFVYDNKHLFKDKVVLDVGCGTGILSMFCAKAGARKVISVDNSNIITKAKEMIYENGFGDVITCIQGKIEEVTLPVQQVDIIISEWMGYYLLFEAMFDSVIYARDRYLAPDGLMVPSHGTIRIAPFADPDFIASHVSFWENVYGFKMNSMMTGIYDEALVRTISPSAIPGDSAVFLPLPLHTITVKELSFLKEFQVTLNQDIDALDGWAVWFDIFFMPSRESTVPENAVPSDMQKKGFVAFTTGPQGTETHWQQGIALIDHGKKKPVPMKKGQAITGKIGYQKKAPLSRCLDISIDWDAQGTEKGSQEWSLQ</sequence>
<organism evidence="21 22">
    <name type="scientific">Aspergillus nanangensis</name>
    <dbReference type="NCBI Taxonomy" id="2582783"/>
    <lineage>
        <taxon>Eukaryota</taxon>
        <taxon>Fungi</taxon>
        <taxon>Dikarya</taxon>
        <taxon>Ascomycota</taxon>
        <taxon>Pezizomycotina</taxon>
        <taxon>Eurotiomycetes</taxon>
        <taxon>Eurotiomycetidae</taxon>
        <taxon>Eurotiales</taxon>
        <taxon>Aspergillaceae</taxon>
        <taxon>Aspergillus</taxon>
        <taxon>Aspergillus subgen. Circumdati</taxon>
    </lineage>
</organism>
<dbReference type="SUPFAM" id="SSF53335">
    <property type="entry name" value="S-adenosyl-L-methionine-dependent methyltransferases"/>
    <property type="match status" value="1"/>
</dbReference>
<dbReference type="GO" id="GO:0035242">
    <property type="term" value="F:protein-arginine omega-N asymmetric methyltransferase activity"/>
    <property type="evidence" value="ECO:0007669"/>
    <property type="project" value="UniProtKB-EC"/>
</dbReference>
<dbReference type="InterPro" id="IPR036236">
    <property type="entry name" value="Znf_C2H2_sf"/>
</dbReference>
<evidence type="ECO:0000256" key="14">
    <source>
        <dbReference type="ARBA" id="ARBA00049303"/>
    </source>
</evidence>
<feature type="compositionally biased region" description="Acidic residues" evidence="17">
    <location>
        <begin position="22"/>
        <end position="41"/>
    </location>
</feature>
<feature type="region of interest" description="Disordered" evidence="17">
    <location>
        <begin position="177"/>
        <end position="212"/>
    </location>
</feature>
<keyword evidence="8 15" id="KW-0949">S-adenosyl-L-methionine</keyword>
<keyword evidence="11" id="KW-0862">Zinc</keyword>
<feature type="region of interest" description="Disordered" evidence="17">
    <location>
        <begin position="1"/>
        <end position="46"/>
    </location>
</feature>
<evidence type="ECO:0000256" key="7">
    <source>
        <dbReference type="ARBA" id="ARBA00022679"/>
    </source>
</evidence>
<gene>
    <name evidence="21" type="ORF">FE257_012475</name>
</gene>
<dbReference type="GO" id="GO:0005634">
    <property type="term" value="C:nucleus"/>
    <property type="evidence" value="ECO:0007669"/>
    <property type="project" value="UniProtKB-SubCell"/>
</dbReference>
<dbReference type="AlphaFoldDB" id="A0AAD4CUP7"/>
<dbReference type="EC" id="2.1.1.319" evidence="3"/>
<keyword evidence="10" id="KW-0863">Zinc-finger</keyword>
<dbReference type="GO" id="GO:0005829">
    <property type="term" value="C:cytosol"/>
    <property type="evidence" value="ECO:0007669"/>
    <property type="project" value="UniProtKB-SubCell"/>
</dbReference>
<evidence type="ECO:0000256" key="4">
    <source>
        <dbReference type="ARBA" id="ARBA00022490"/>
    </source>
</evidence>
<comment type="subcellular location">
    <subcellularLocation>
        <location evidence="2">Cytoplasm</location>
        <location evidence="2">Cytosol</location>
    </subcellularLocation>
    <subcellularLocation>
        <location evidence="1">Nucleus</location>
    </subcellularLocation>
</comment>
<keyword evidence="22" id="KW-1185">Reference proteome</keyword>
<evidence type="ECO:0000256" key="8">
    <source>
        <dbReference type="ARBA" id="ARBA00022691"/>
    </source>
</evidence>
<keyword evidence="9" id="KW-0479">Metal-binding</keyword>
<keyword evidence="16" id="KW-0175">Coiled coil</keyword>
<evidence type="ECO:0000259" key="20">
    <source>
        <dbReference type="Pfam" id="PF22528"/>
    </source>
</evidence>
<feature type="domain" description="Protein arginine N-methyltransferase" evidence="20">
    <location>
        <begin position="350"/>
        <end position="532"/>
    </location>
</feature>
<comment type="catalytic activity">
    <reaction evidence="14">
        <text>L-arginyl-[protein] + S-adenosyl-L-methionine = N(omega)-methyl-L-arginyl-[protein] + S-adenosyl-L-homocysteine + H(+)</text>
        <dbReference type="Rhea" id="RHEA:48100"/>
        <dbReference type="Rhea" id="RHEA-COMP:10532"/>
        <dbReference type="Rhea" id="RHEA-COMP:11990"/>
        <dbReference type="ChEBI" id="CHEBI:15378"/>
        <dbReference type="ChEBI" id="CHEBI:29965"/>
        <dbReference type="ChEBI" id="CHEBI:57856"/>
        <dbReference type="ChEBI" id="CHEBI:59789"/>
        <dbReference type="ChEBI" id="CHEBI:65280"/>
    </reaction>
    <physiologicalReaction direction="left-to-right" evidence="14">
        <dbReference type="Rhea" id="RHEA:48101"/>
    </physiologicalReaction>
</comment>
<comment type="catalytic activity">
    <reaction evidence="13">
        <text>L-arginyl-[protein] + 2 S-adenosyl-L-methionine = N(omega),N(omega)-dimethyl-L-arginyl-[protein] + 2 S-adenosyl-L-homocysteine + 2 H(+)</text>
        <dbReference type="Rhea" id="RHEA:48096"/>
        <dbReference type="Rhea" id="RHEA-COMP:10532"/>
        <dbReference type="Rhea" id="RHEA-COMP:11991"/>
        <dbReference type="ChEBI" id="CHEBI:15378"/>
        <dbReference type="ChEBI" id="CHEBI:29965"/>
        <dbReference type="ChEBI" id="CHEBI:57856"/>
        <dbReference type="ChEBI" id="CHEBI:59789"/>
        <dbReference type="ChEBI" id="CHEBI:61897"/>
        <dbReference type="EC" id="2.1.1.319"/>
    </reaction>
    <physiologicalReaction direction="left-to-right" evidence="13">
        <dbReference type="Rhea" id="RHEA:48097"/>
    </physiologicalReaction>
</comment>
<evidence type="ECO:0000259" key="18">
    <source>
        <dbReference type="Pfam" id="PF13649"/>
    </source>
</evidence>
<dbReference type="InterPro" id="IPR029063">
    <property type="entry name" value="SAM-dependent_MTases_sf"/>
</dbReference>
<evidence type="ECO:0000256" key="15">
    <source>
        <dbReference type="PROSITE-ProRule" id="PRU01015"/>
    </source>
</evidence>
<dbReference type="Pfam" id="PF13649">
    <property type="entry name" value="Methyltransf_25"/>
    <property type="match status" value="1"/>
</dbReference>
<feature type="compositionally biased region" description="Basic and acidic residues" evidence="17">
    <location>
        <begin position="177"/>
        <end position="186"/>
    </location>
</feature>
<dbReference type="InterPro" id="IPR055135">
    <property type="entry name" value="PRMT_dom"/>
</dbReference>
<dbReference type="CDD" id="cd02440">
    <property type="entry name" value="AdoMet_MTases"/>
    <property type="match status" value="1"/>
</dbReference>
<comment type="caution">
    <text evidence="21">The sequence shown here is derived from an EMBL/GenBank/DDBJ whole genome shotgun (WGS) entry which is preliminary data.</text>
</comment>
<evidence type="ECO:0000256" key="17">
    <source>
        <dbReference type="SAM" id="MobiDB-lite"/>
    </source>
</evidence>
<dbReference type="Pfam" id="PF21137">
    <property type="entry name" value="ANM3_C2H2_Zf"/>
    <property type="match status" value="1"/>
</dbReference>
<evidence type="ECO:0000256" key="2">
    <source>
        <dbReference type="ARBA" id="ARBA00004514"/>
    </source>
</evidence>
<evidence type="ECO:0000256" key="16">
    <source>
        <dbReference type="SAM" id="Coils"/>
    </source>
</evidence>
<evidence type="ECO:0000256" key="3">
    <source>
        <dbReference type="ARBA" id="ARBA00011925"/>
    </source>
</evidence>
<dbReference type="SUPFAM" id="SSF57667">
    <property type="entry name" value="beta-beta-alpha zinc fingers"/>
    <property type="match status" value="1"/>
</dbReference>
<keyword evidence="7 15" id="KW-0808">Transferase</keyword>
<name>A0AAD4CUP7_ASPNN</name>
<dbReference type="PANTHER" id="PTHR11006:SF116">
    <property type="entry name" value="PROTEIN METHYLTRANSFERASE"/>
    <property type="match status" value="1"/>
</dbReference>
<evidence type="ECO:0000256" key="11">
    <source>
        <dbReference type="ARBA" id="ARBA00022833"/>
    </source>
</evidence>
<evidence type="ECO:0000256" key="10">
    <source>
        <dbReference type="ARBA" id="ARBA00022771"/>
    </source>
</evidence>
<keyword evidence="12" id="KW-0539">Nucleus</keyword>
<dbReference type="Gene3D" id="2.70.160.11">
    <property type="entry name" value="Hnrnp arginine n-methyltransferase1"/>
    <property type="match status" value="1"/>
</dbReference>
<evidence type="ECO:0000256" key="13">
    <source>
        <dbReference type="ARBA" id="ARBA00047384"/>
    </source>
</evidence>
<evidence type="ECO:0000256" key="6">
    <source>
        <dbReference type="ARBA" id="ARBA00022603"/>
    </source>
</evidence>
<reference evidence="21" key="1">
    <citation type="journal article" date="2019" name="Beilstein J. Org. Chem.">
        <title>Nanangenines: drimane sesquiterpenoids as the dominant metabolite cohort of a novel Australian fungus, Aspergillus nanangensis.</title>
        <authorList>
            <person name="Lacey H.J."/>
            <person name="Gilchrist C.L.M."/>
            <person name="Crombie A."/>
            <person name="Kalaitzis J.A."/>
            <person name="Vuong D."/>
            <person name="Rutledge P.J."/>
            <person name="Turner P."/>
            <person name="Pitt J.I."/>
            <person name="Lacey E."/>
            <person name="Chooi Y.H."/>
            <person name="Piggott A.M."/>
        </authorList>
    </citation>
    <scope>NUCLEOTIDE SEQUENCE</scope>
    <source>
        <strain evidence="21">MST-FP2251</strain>
    </source>
</reference>
<reference evidence="21" key="2">
    <citation type="submission" date="2020-02" db="EMBL/GenBank/DDBJ databases">
        <authorList>
            <person name="Gilchrist C.L.M."/>
            <person name="Chooi Y.-H."/>
        </authorList>
    </citation>
    <scope>NUCLEOTIDE SEQUENCE</scope>
    <source>
        <strain evidence="21">MST-FP2251</strain>
    </source>
</reference>
<keyword evidence="4" id="KW-0963">Cytoplasm</keyword>
<dbReference type="FunFam" id="2.70.160.11:FF:000016">
    <property type="entry name" value="Protein arginine methyltransferase RmtB"/>
    <property type="match status" value="1"/>
</dbReference>
<dbReference type="GO" id="GO:0032259">
    <property type="term" value="P:methylation"/>
    <property type="evidence" value="ECO:0007669"/>
    <property type="project" value="UniProtKB-KW"/>
</dbReference>
<feature type="domain" description="Methyltransferase" evidence="18">
    <location>
        <begin position="246"/>
        <end position="343"/>
    </location>
</feature>
<dbReference type="EMBL" id="VCAU01000009">
    <property type="protein sequence ID" value="KAF9893064.1"/>
    <property type="molecule type" value="Genomic_DNA"/>
</dbReference>
<dbReference type="InterPro" id="IPR041698">
    <property type="entry name" value="Methyltransf_25"/>
</dbReference>
<proteinExistence type="predicted"/>
<evidence type="ECO:0000256" key="12">
    <source>
        <dbReference type="ARBA" id="ARBA00023242"/>
    </source>
</evidence>
<feature type="coiled-coil region" evidence="16">
    <location>
        <begin position="143"/>
        <end position="177"/>
    </location>
</feature>
<dbReference type="GO" id="GO:0042054">
    <property type="term" value="F:histone methyltransferase activity"/>
    <property type="evidence" value="ECO:0007669"/>
    <property type="project" value="TreeGrafter"/>
</dbReference>
<protein>
    <recommendedName>
        <fullName evidence="3">type I protein arginine methyltransferase</fullName>
        <ecNumber evidence="3">2.1.1.319</ecNumber>
    </recommendedName>
</protein>
<dbReference type="Pfam" id="PF22528">
    <property type="entry name" value="PRMT_C"/>
    <property type="match status" value="1"/>
</dbReference>
<keyword evidence="5" id="KW-0597">Phosphoprotein</keyword>
<dbReference type="FunFam" id="3.40.50.150:FF:000034">
    <property type="entry name" value="Protein arginine N-methyltransferase 3"/>
    <property type="match status" value="1"/>
</dbReference>
<dbReference type="InterPro" id="IPR049482">
    <property type="entry name" value="ANM3-like_C2H2_Zf"/>
</dbReference>
<accession>A0AAD4CUP7</accession>
<evidence type="ECO:0000256" key="5">
    <source>
        <dbReference type="ARBA" id="ARBA00022553"/>
    </source>
</evidence>
<dbReference type="InterPro" id="IPR025799">
    <property type="entry name" value="Arg_MeTrfase"/>
</dbReference>
<dbReference type="GO" id="GO:0008270">
    <property type="term" value="F:zinc ion binding"/>
    <property type="evidence" value="ECO:0007669"/>
    <property type="project" value="UniProtKB-KW"/>
</dbReference>
<dbReference type="Proteomes" id="UP001194746">
    <property type="component" value="Unassembled WGS sequence"/>
</dbReference>
<dbReference type="Gene3D" id="3.40.50.150">
    <property type="entry name" value="Vaccinia Virus protein VP39"/>
    <property type="match status" value="1"/>
</dbReference>
<evidence type="ECO:0000259" key="19">
    <source>
        <dbReference type="Pfam" id="PF21137"/>
    </source>
</evidence>